<dbReference type="Pfam" id="PF00378">
    <property type="entry name" value="ECH_1"/>
    <property type="match status" value="1"/>
</dbReference>
<dbReference type="Gene3D" id="3.90.226.10">
    <property type="entry name" value="2-enoyl-CoA Hydratase, Chain A, domain 1"/>
    <property type="match status" value="1"/>
</dbReference>
<dbReference type="PROSITE" id="PS00166">
    <property type="entry name" value="ENOYL_COA_HYDRATASE"/>
    <property type="match status" value="1"/>
</dbReference>
<proteinExistence type="inferred from homology"/>
<dbReference type="Proteomes" id="UP001497453">
    <property type="component" value="Chromosome 1"/>
</dbReference>
<accession>A0ABP1CI47</accession>
<dbReference type="CDD" id="cd06558">
    <property type="entry name" value="crotonase-like"/>
    <property type="match status" value="1"/>
</dbReference>
<organism evidence="3 4">
    <name type="scientific">Somion occarium</name>
    <dbReference type="NCBI Taxonomy" id="3059160"/>
    <lineage>
        <taxon>Eukaryota</taxon>
        <taxon>Fungi</taxon>
        <taxon>Dikarya</taxon>
        <taxon>Basidiomycota</taxon>
        <taxon>Agaricomycotina</taxon>
        <taxon>Agaricomycetes</taxon>
        <taxon>Polyporales</taxon>
        <taxon>Cerrenaceae</taxon>
        <taxon>Somion</taxon>
    </lineage>
</organism>
<dbReference type="InterPro" id="IPR001753">
    <property type="entry name" value="Enoyl-CoA_hydra/iso"/>
</dbReference>
<evidence type="ECO:0008006" key="5">
    <source>
        <dbReference type="Google" id="ProtNLM"/>
    </source>
</evidence>
<protein>
    <recommendedName>
        <fullName evidence="5">Enoyl-CoA hydratase</fullName>
    </recommendedName>
</protein>
<comment type="similarity">
    <text evidence="1 2">Belongs to the enoyl-CoA hydratase/isomerase family.</text>
</comment>
<keyword evidence="4" id="KW-1185">Reference proteome</keyword>
<evidence type="ECO:0000256" key="2">
    <source>
        <dbReference type="RuleBase" id="RU003707"/>
    </source>
</evidence>
<dbReference type="PANTHER" id="PTHR11941:SF158">
    <property type="entry name" value="ENOYL-COA HYDRATASE (AFU_ORTHOLOGUE AFUA_2G10650)"/>
    <property type="match status" value="1"/>
</dbReference>
<evidence type="ECO:0000313" key="3">
    <source>
        <dbReference type="EMBL" id="CAL1694354.1"/>
    </source>
</evidence>
<evidence type="ECO:0000313" key="4">
    <source>
        <dbReference type="Proteomes" id="UP001497453"/>
    </source>
</evidence>
<gene>
    <name evidence="3" type="ORF">GFSPODELE1_LOCUS265</name>
</gene>
<dbReference type="InterPro" id="IPR018376">
    <property type="entry name" value="Enoyl-CoA_hyd/isom_CS"/>
</dbReference>
<dbReference type="InterPro" id="IPR029045">
    <property type="entry name" value="ClpP/crotonase-like_dom_sf"/>
</dbReference>
<sequence>MLYLPPPIGRLADYSPPPHSDDIQVVFPREHVMILAFNRPKSLNAMTPTMTEDIKRILDWFDEEPSLWVVILTGQGRLFCAGADLVAWNQRASTGQADSEEELLKGVDGFGSISRRSSSPKPIIAAVNGSAYGGGVEMVLNCDIVIASEEAVFALPEVKRGVTALQGGMPRLARIAGHQLASEMLLLGRTISAQEAATRFGFVNKVVPKNQVLATALEWAREINQNSPDSVQSTKRALILANQKASLEDAVAAHVTSKESRRAQSGENMKEGLTAFVERRKPIWKNPAKL</sequence>
<name>A0ABP1CI47_9APHY</name>
<dbReference type="SUPFAM" id="SSF52096">
    <property type="entry name" value="ClpP/crotonase"/>
    <property type="match status" value="1"/>
</dbReference>
<dbReference type="PANTHER" id="PTHR11941">
    <property type="entry name" value="ENOYL-COA HYDRATASE-RELATED"/>
    <property type="match status" value="1"/>
</dbReference>
<evidence type="ECO:0000256" key="1">
    <source>
        <dbReference type="ARBA" id="ARBA00005254"/>
    </source>
</evidence>
<reference evidence="4" key="1">
    <citation type="submission" date="2024-04" db="EMBL/GenBank/DDBJ databases">
        <authorList>
            <person name="Shaw F."/>
            <person name="Minotto A."/>
        </authorList>
    </citation>
    <scope>NUCLEOTIDE SEQUENCE [LARGE SCALE GENOMIC DNA]</scope>
</reference>
<dbReference type="EMBL" id="OZ037944">
    <property type="protein sequence ID" value="CAL1694354.1"/>
    <property type="molecule type" value="Genomic_DNA"/>
</dbReference>